<evidence type="ECO:0000313" key="3">
    <source>
        <dbReference type="Proteomes" id="UP001054821"/>
    </source>
</evidence>
<reference evidence="2 3" key="1">
    <citation type="journal article" date="2022" name="G3 (Bethesda)">
        <title>Whole-genome sequence and methylome profiling of the almond [Prunus dulcis (Mill.) D.A. Webb] cultivar 'Nonpareil'.</title>
        <authorList>
            <person name="D'Amico-Willman K.M."/>
            <person name="Ouma W.Z."/>
            <person name="Meulia T."/>
            <person name="Sideli G.M."/>
            <person name="Gradziel T.M."/>
            <person name="Fresnedo-Ramirez J."/>
        </authorList>
    </citation>
    <scope>NUCLEOTIDE SEQUENCE [LARGE SCALE GENOMIC DNA]</scope>
    <source>
        <strain evidence="2">Clone GOH B32 T37-40</strain>
    </source>
</reference>
<evidence type="ECO:0000313" key="2">
    <source>
        <dbReference type="EMBL" id="KAI5317328.1"/>
    </source>
</evidence>
<dbReference type="Gene3D" id="3.30.70.270">
    <property type="match status" value="1"/>
</dbReference>
<keyword evidence="3" id="KW-1185">Reference proteome</keyword>
<dbReference type="InterPro" id="IPR043502">
    <property type="entry name" value="DNA/RNA_pol_sf"/>
</dbReference>
<name>A0AAD4V2X4_PRUDU</name>
<protein>
    <recommendedName>
        <fullName evidence="1">Reverse transcriptase/retrotransposon-derived protein RNase H-like domain-containing protein</fullName>
    </recommendedName>
</protein>
<evidence type="ECO:0000259" key="1">
    <source>
        <dbReference type="Pfam" id="PF17919"/>
    </source>
</evidence>
<gene>
    <name evidence="2" type="ORF">L3X38_037035</name>
</gene>
<dbReference type="EMBL" id="JAJFAZ020000007">
    <property type="protein sequence ID" value="KAI5317328.1"/>
    <property type="molecule type" value="Genomic_DNA"/>
</dbReference>
<dbReference type="PANTHER" id="PTHR34072">
    <property type="entry name" value="ENZYMATIC POLYPROTEIN-RELATED"/>
    <property type="match status" value="1"/>
</dbReference>
<dbReference type="InterPro" id="IPR041577">
    <property type="entry name" value="RT_RNaseH_2"/>
</dbReference>
<accession>A0AAD4V2X4</accession>
<feature type="domain" description="Reverse transcriptase/retrotransposon-derived protein RNase H-like" evidence="1">
    <location>
        <begin position="105"/>
        <end position="195"/>
    </location>
</feature>
<proteinExistence type="predicted"/>
<organism evidence="2 3">
    <name type="scientific">Prunus dulcis</name>
    <name type="common">Almond</name>
    <name type="synonym">Amygdalus dulcis</name>
    <dbReference type="NCBI Taxonomy" id="3755"/>
    <lineage>
        <taxon>Eukaryota</taxon>
        <taxon>Viridiplantae</taxon>
        <taxon>Streptophyta</taxon>
        <taxon>Embryophyta</taxon>
        <taxon>Tracheophyta</taxon>
        <taxon>Spermatophyta</taxon>
        <taxon>Magnoliopsida</taxon>
        <taxon>eudicotyledons</taxon>
        <taxon>Gunneridae</taxon>
        <taxon>Pentapetalae</taxon>
        <taxon>rosids</taxon>
        <taxon>fabids</taxon>
        <taxon>Rosales</taxon>
        <taxon>Rosaceae</taxon>
        <taxon>Amygdaloideae</taxon>
        <taxon>Amygdaleae</taxon>
        <taxon>Prunus</taxon>
    </lineage>
</organism>
<dbReference type="AlphaFoldDB" id="A0AAD4V2X4"/>
<comment type="caution">
    <text evidence="2">The sequence shown here is derived from an EMBL/GenBank/DDBJ whole genome shotgun (WGS) entry which is preliminary data.</text>
</comment>
<dbReference type="Proteomes" id="UP001054821">
    <property type="component" value="Chromosome 7"/>
</dbReference>
<dbReference type="InterPro" id="IPR043128">
    <property type="entry name" value="Rev_trsase/Diguanyl_cyclase"/>
</dbReference>
<dbReference type="SUPFAM" id="SSF56672">
    <property type="entry name" value="DNA/RNA polymerases"/>
    <property type="match status" value="1"/>
</dbReference>
<dbReference type="Pfam" id="PF17919">
    <property type="entry name" value="RT_RNaseH_2"/>
    <property type="match status" value="1"/>
</dbReference>
<sequence>MFLLLSLFSPAAASQPPFQPPELPPPTTSAPGDAHMKHLNVVLRTLSMRQLYAKFSKCYFLGEAVVNWLRPTNVTEIRSCLELAEYYRRVVEGFSTIAAPLTYLWSDKCEKSFIELKTRLTTAPIVELPDVIGNFMIYSDALQQGLGGVLMQHDRVIAYTSRHLTKHELNYPVYDLGLATVVFALKIWQHYMRQRSWLEVIKDYDCTTEHPLGRANVFTDTRSMKSSGSVAYLRGR</sequence>
<dbReference type="PANTHER" id="PTHR34072:SF52">
    <property type="entry name" value="RIBONUCLEASE H"/>
    <property type="match status" value="1"/>
</dbReference>